<dbReference type="InterPro" id="IPR013083">
    <property type="entry name" value="Znf_RING/FYVE/PHD"/>
</dbReference>
<feature type="domain" description="RING-CH-type" evidence="6">
    <location>
        <begin position="248"/>
        <end position="310"/>
    </location>
</feature>
<dbReference type="Pfam" id="PF12906">
    <property type="entry name" value="RINGv"/>
    <property type="match status" value="1"/>
</dbReference>
<keyword evidence="3" id="KW-0862">Zinc</keyword>
<keyword evidence="5" id="KW-0812">Transmembrane</keyword>
<dbReference type="Proteomes" id="UP001153076">
    <property type="component" value="Unassembled WGS sequence"/>
</dbReference>
<dbReference type="Gene3D" id="3.30.40.10">
    <property type="entry name" value="Zinc/RING finger domain, C3HC4 (zinc finger)"/>
    <property type="match status" value="1"/>
</dbReference>
<sequence length="511" mass="55467">MAAEEGSVSKANGSQQTPTIANQQVGEAREITEEIPTGHYRGPQNLILEIPLKSSECSPEDSVKINTLPTPSPTSRRVNFLPNHGPSILRLNRFPTSNLPNEKSTFKNLLPKLSFKFKNSSSDIEKAAILALGSPSSVRGNRARFARTFSLTKIFTQKANTASSLPATPILHSNPGSTHGGSKGRVQLPIHRSHSVPVLNKDGSVRQMDSFGGVFRVIPATPRINGGTMTPSGASSTAPEDENDDVEDIPEEEAVCRICFVELGEGSEMLKMECSCRGELALAHQECAVKWFSLKGNKICDICNQEVKNLSVTLLRIQNSQALQGTSTQQLEVGGYRVWHNVPVLVIVSMLAYFCFLEQLLFNKMGSGAIAITLPFSCILGLLASMTSTTMALWSAARKYIWIYAAVQFILVAVFAHILFSLLHVQAVVSVIVAAFVGFGVMMCGCSIVLEVLRWRRIWQARSNTQRGPEVGLPTVPTESVGTHQGVTTRSANESDNLGSAFFNFGEKNGS</sequence>
<dbReference type="SUPFAM" id="SSF57850">
    <property type="entry name" value="RING/U-box"/>
    <property type="match status" value="1"/>
</dbReference>
<feature type="transmembrane region" description="Helical" evidence="5">
    <location>
        <begin position="368"/>
        <end position="394"/>
    </location>
</feature>
<keyword evidence="5" id="KW-1133">Transmembrane helix</keyword>
<dbReference type="InterPro" id="IPR011016">
    <property type="entry name" value="Znf_RING-CH"/>
</dbReference>
<proteinExistence type="predicted"/>
<dbReference type="PANTHER" id="PTHR46158">
    <property type="entry name" value="OS02G0165000 PROTEIN"/>
    <property type="match status" value="1"/>
</dbReference>
<dbReference type="PANTHER" id="PTHR46158:SF10">
    <property type="entry name" value="RING-CH-TYPE DOMAIN-CONTAINING PROTEIN"/>
    <property type="match status" value="1"/>
</dbReference>
<evidence type="ECO:0000256" key="4">
    <source>
        <dbReference type="SAM" id="MobiDB-lite"/>
    </source>
</evidence>
<feature type="region of interest" description="Disordered" evidence="4">
    <location>
        <begin position="165"/>
        <end position="186"/>
    </location>
</feature>
<dbReference type="GO" id="GO:0008270">
    <property type="term" value="F:zinc ion binding"/>
    <property type="evidence" value="ECO:0007669"/>
    <property type="project" value="UniProtKB-KW"/>
</dbReference>
<evidence type="ECO:0000313" key="8">
    <source>
        <dbReference type="Proteomes" id="UP001153076"/>
    </source>
</evidence>
<evidence type="ECO:0000313" key="7">
    <source>
        <dbReference type="EMBL" id="KAJ8430510.1"/>
    </source>
</evidence>
<evidence type="ECO:0000256" key="2">
    <source>
        <dbReference type="ARBA" id="ARBA00022771"/>
    </source>
</evidence>
<keyword evidence="1" id="KW-0479">Metal-binding</keyword>
<keyword evidence="8" id="KW-1185">Reference proteome</keyword>
<feature type="transmembrane region" description="Helical" evidence="5">
    <location>
        <begin position="342"/>
        <end position="362"/>
    </location>
</feature>
<comment type="caution">
    <text evidence="7">The sequence shown here is derived from an EMBL/GenBank/DDBJ whole genome shotgun (WGS) entry which is preliminary data.</text>
</comment>
<protein>
    <recommendedName>
        <fullName evidence="6">RING-CH-type domain-containing protein</fullName>
    </recommendedName>
</protein>
<dbReference type="CDD" id="cd16495">
    <property type="entry name" value="RING_CH-C4HC3_MARCH"/>
    <property type="match status" value="1"/>
</dbReference>
<dbReference type="OrthoDB" id="435038at2759"/>
<dbReference type="PROSITE" id="PS51292">
    <property type="entry name" value="ZF_RING_CH"/>
    <property type="match status" value="1"/>
</dbReference>
<dbReference type="SMART" id="SM00744">
    <property type="entry name" value="RINGv"/>
    <property type="match status" value="1"/>
</dbReference>
<evidence type="ECO:0000259" key="6">
    <source>
        <dbReference type="PROSITE" id="PS51292"/>
    </source>
</evidence>
<name>A0A9Q1JT89_9CARY</name>
<keyword evidence="5" id="KW-0472">Membrane</keyword>
<evidence type="ECO:0000256" key="1">
    <source>
        <dbReference type="ARBA" id="ARBA00022723"/>
    </source>
</evidence>
<feature type="transmembrane region" description="Helical" evidence="5">
    <location>
        <begin position="401"/>
        <end position="423"/>
    </location>
</feature>
<feature type="compositionally biased region" description="Polar residues" evidence="4">
    <location>
        <begin position="9"/>
        <end position="25"/>
    </location>
</feature>
<feature type="compositionally biased region" description="Polar residues" evidence="4">
    <location>
        <begin position="227"/>
        <end position="238"/>
    </location>
</feature>
<feature type="region of interest" description="Disordered" evidence="4">
    <location>
        <begin position="1"/>
        <end position="42"/>
    </location>
</feature>
<feature type="transmembrane region" description="Helical" evidence="5">
    <location>
        <begin position="429"/>
        <end position="453"/>
    </location>
</feature>
<evidence type="ECO:0000256" key="3">
    <source>
        <dbReference type="ARBA" id="ARBA00022833"/>
    </source>
</evidence>
<accession>A0A9Q1JT89</accession>
<feature type="region of interest" description="Disordered" evidence="4">
    <location>
        <begin position="222"/>
        <end position="247"/>
    </location>
</feature>
<dbReference type="AlphaFoldDB" id="A0A9Q1JT89"/>
<evidence type="ECO:0000256" key="5">
    <source>
        <dbReference type="SAM" id="Phobius"/>
    </source>
</evidence>
<gene>
    <name evidence="7" type="ORF">Cgig2_014347</name>
</gene>
<organism evidence="7 8">
    <name type="scientific">Carnegiea gigantea</name>
    <dbReference type="NCBI Taxonomy" id="171969"/>
    <lineage>
        <taxon>Eukaryota</taxon>
        <taxon>Viridiplantae</taxon>
        <taxon>Streptophyta</taxon>
        <taxon>Embryophyta</taxon>
        <taxon>Tracheophyta</taxon>
        <taxon>Spermatophyta</taxon>
        <taxon>Magnoliopsida</taxon>
        <taxon>eudicotyledons</taxon>
        <taxon>Gunneridae</taxon>
        <taxon>Pentapetalae</taxon>
        <taxon>Caryophyllales</taxon>
        <taxon>Cactineae</taxon>
        <taxon>Cactaceae</taxon>
        <taxon>Cactoideae</taxon>
        <taxon>Echinocereeae</taxon>
        <taxon>Carnegiea</taxon>
    </lineage>
</organism>
<reference evidence="7" key="1">
    <citation type="submission" date="2022-04" db="EMBL/GenBank/DDBJ databases">
        <title>Carnegiea gigantea Genome sequencing and assembly v2.</title>
        <authorList>
            <person name="Copetti D."/>
            <person name="Sanderson M.J."/>
            <person name="Burquez A."/>
            <person name="Wojciechowski M.F."/>
        </authorList>
    </citation>
    <scope>NUCLEOTIDE SEQUENCE</scope>
    <source>
        <strain evidence="7">SGP5-SGP5p</strain>
        <tissue evidence="7">Aerial part</tissue>
    </source>
</reference>
<keyword evidence="2" id="KW-0863">Zinc-finger</keyword>
<dbReference type="EMBL" id="JAKOGI010000787">
    <property type="protein sequence ID" value="KAJ8430510.1"/>
    <property type="molecule type" value="Genomic_DNA"/>
</dbReference>